<name>A0A2P2QT59_RHIMU</name>
<accession>A0A2P2QT59</accession>
<protein>
    <submittedName>
        <fullName evidence="1">Uncharacterized protein</fullName>
    </submittedName>
</protein>
<evidence type="ECO:0000313" key="1">
    <source>
        <dbReference type="EMBL" id="MBX70135.1"/>
    </source>
</evidence>
<reference evidence="1" key="1">
    <citation type="submission" date="2018-02" db="EMBL/GenBank/DDBJ databases">
        <title>Rhizophora mucronata_Transcriptome.</title>
        <authorList>
            <person name="Meera S.P."/>
            <person name="Sreeshan A."/>
            <person name="Augustine A."/>
        </authorList>
    </citation>
    <scope>NUCLEOTIDE SEQUENCE</scope>
    <source>
        <tissue evidence="1">Leaf</tissue>
    </source>
</reference>
<proteinExistence type="predicted"/>
<dbReference type="AlphaFoldDB" id="A0A2P2QT59"/>
<dbReference type="EMBL" id="GGEC01089651">
    <property type="protein sequence ID" value="MBX70135.1"/>
    <property type="molecule type" value="Transcribed_RNA"/>
</dbReference>
<sequence>MGESNFFRFLDNQKCTGETKHKTTRTLKLKNVLAGFLVIQAVPEPARVTSC</sequence>
<organism evidence="1">
    <name type="scientific">Rhizophora mucronata</name>
    <name type="common">Asiatic mangrove</name>
    <dbReference type="NCBI Taxonomy" id="61149"/>
    <lineage>
        <taxon>Eukaryota</taxon>
        <taxon>Viridiplantae</taxon>
        <taxon>Streptophyta</taxon>
        <taxon>Embryophyta</taxon>
        <taxon>Tracheophyta</taxon>
        <taxon>Spermatophyta</taxon>
        <taxon>Magnoliopsida</taxon>
        <taxon>eudicotyledons</taxon>
        <taxon>Gunneridae</taxon>
        <taxon>Pentapetalae</taxon>
        <taxon>rosids</taxon>
        <taxon>fabids</taxon>
        <taxon>Malpighiales</taxon>
        <taxon>Rhizophoraceae</taxon>
        <taxon>Rhizophora</taxon>
    </lineage>
</organism>